<dbReference type="InterPro" id="IPR050697">
    <property type="entry name" value="Adenylyl/Guanylyl_Cyclase_3/4"/>
</dbReference>
<feature type="region of interest" description="Disordered" evidence="1">
    <location>
        <begin position="876"/>
        <end position="907"/>
    </location>
</feature>
<dbReference type="OrthoDB" id="543112at2759"/>
<feature type="compositionally biased region" description="Polar residues" evidence="1">
    <location>
        <begin position="989"/>
        <end position="1005"/>
    </location>
</feature>
<evidence type="ECO:0000313" key="5">
    <source>
        <dbReference type="EMBL" id="GAX72747.1"/>
    </source>
</evidence>
<feature type="compositionally biased region" description="Basic and acidic residues" evidence="1">
    <location>
        <begin position="941"/>
        <end position="951"/>
    </location>
</feature>
<evidence type="ECO:0000313" key="6">
    <source>
        <dbReference type="Proteomes" id="UP000232323"/>
    </source>
</evidence>
<name>A0A250WPH9_9CHLO</name>
<keyword evidence="2" id="KW-0812">Transmembrane</keyword>
<feature type="region of interest" description="Disordered" evidence="1">
    <location>
        <begin position="371"/>
        <end position="397"/>
    </location>
</feature>
<feature type="domain" description="Guanylate cyclase" evidence="4">
    <location>
        <begin position="679"/>
        <end position="737"/>
    </location>
</feature>
<evidence type="ECO:0000256" key="3">
    <source>
        <dbReference type="SAM" id="SignalP"/>
    </source>
</evidence>
<proteinExistence type="predicted"/>
<feature type="region of interest" description="Disordered" evidence="1">
    <location>
        <begin position="1545"/>
        <end position="1574"/>
    </location>
</feature>
<keyword evidence="2" id="KW-0472">Membrane</keyword>
<feature type="compositionally biased region" description="Low complexity" evidence="1">
    <location>
        <begin position="972"/>
        <end position="983"/>
    </location>
</feature>
<keyword evidence="3" id="KW-0732">Signal</keyword>
<dbReference type="Proteomes" id="UP000232323">
    <property type="component" value="Unassembled WGS sequence"/>
</dbReference>
<gene>
    <name evidence="5" type="ORF">CEUSTIGMA_g203.t1</name>
</gene>
<dbReference type="PROSITE" id="PS50125">
    <property type="entry name" value="GUANYLATE_CYCLASE_2"/>
    <property type="match status" value="1"/>
</dbReference>
<evidence type="ECO:0000256" key="2">
    <source>
        <dbReference type="SAM" id="Phobius"/>
    </source>
</evidence>
<feature type="region of interest" description="Disordered" evidence="1">
    <location>
        <begin position="972"/>
        <end position="1005"/>
    </location>
</feature>
<keyword evidence="6" id="KW-1185">Reference proteome</keyword>
<organism evidence="5 6">
    <name type="scientific">Chlamydomonas eustigma</name>
    <dbReference type="NCBI Taxonomy" id="1157962"/>
    <lineage>
        <taxon>Eukaryota</taxon>
        <taxon>Viridiplantae</taxon>
        <taxon>Chlorophyta</taxon>
        <taxon>core chlorophytes</taxon>
        <taxon>Chlorophyceae</taxon>
        <taxon>CS clade</taxon>
        <taxon>Chlamydomonadales</taxon>
        <taxon>Chlamydomonadaceae</taxon>
        <taxon>Chlamydomonas</taxon>
    </lineage>
</organism>
<keyword evidence="2" id="KW-1133">Transmembrane helix</keyword>
<feature type="compositionally biased region" description="Polar residues" evidence="1">
    <location>
        <begin position="1556"/>
        <end position="1571"/>
    </location>
</feature>
<dbReference type="EMBL" id="BEGY01000001">
    <property type="protein sequence ID" value="GAX72747.1"/>
    <property type="molecule type" value="Genomic_DNA"/>
</dbReference>
<protein>
    <recommendedName>
        <fullName evidence="4">Guanylate cyclase domain-containing protein</fullName>
    </recommendedName>
</protein>
<dbReference type="PANTHER" id="PTHR43081:SF1">
    <property type="entry name" value="ADENYLATE CYCLASE, TERMINAL-DIFFERENTIATION SPECIFIC"/>
    <property type="match status" value="1"/>
</dbReference>
<dbReference type="InterPro" id="IPR029787">
    <property type="entry name" value="Nucleotide_cyclase"/>
</dbReference>
<dbReference type="Gene3D" id="3.30.70.1230">
    <property type="entry name" value="Nucleotide cyclase"/>
    <property type="match status" value="3"/>
</dbReference>
<evidence type="ECO:0000259" key="4">
    <source>
        <dbReference type="PROSITE" id="PS50125"/>
    </source>
</evidence>
<accession>A0A250WPH9</accession>
<sequence>MRFLSAIVSLILLSQLYLGINSSCLDKLSQYVEEQRLLADPNIKENVVEALNANKTCICSGAQFSISTFFTLVFNTPFYLDTVPWFESNFYGKYSLQPLSFFTPVTNVTSFLSWYNSTYLAWQLYYVIVGLDGAEQAYVSASGISIFTARISYILGKPYQPAESIVRGFLPVRTYLLTFFRKDVLLSRNVTAVPQTWNQLLSVLQSVNGTDMDGDGVEDWALCLDLQPPCKANAVLMGIASSIMQYLTVQQGTYFDPSSFFPLAGTAGMQEAMRIYSQLLGFATPGSFTACNGGNVEFLSGRCAVTLNWDMQFYSLNSTSQLAGNVGVAPLPGSEEVWIRSSNSLSKCTTDMCPLAQPLYLIPVNASSHQSGAGSAPPAPTSLSRQDQANASSSGAGSTLLVNQPGFSVFALDRINYGTTNCLPEQAGGGIMFVQEYRTTFETFLKQRMSSLDTTLGMLFSNLSNFNDVASNSSNLDLTYWTSNGYDKQDTLSYLGAVLNVYVNNQASDLVLPAAAVYRSVIETAAADLAFVTGRSSNRYGSNATVSPSSAAEGSSIVVISSYLQQQLLLVQQAYLNATSTPVCGYDCTRGQALRILQTSLNYTPPPLFPPSPLPPSQPIPIVEAEPAITPTAIIVTLVVCIVSGVVLLVGVAYWLYRSLANKSLGSKVVAPVAGPLTTILVTDVQNSTVLWESLPSEIMDRAYNVHHACIRRLLHKYRGYENLTEGDSFICTFHDPQSAVEFSVHCQKELLHLDWPIELLQHPDGCEVWMMYQPSLKQSILNGESSFFQSGGAVTAISVGSAPSKLAAPFNNIYGRFSRLYRSGSESDGSKAGVSPPVSYMSVVPPSSSSAAAPHQDSRGMRQLLSKLNRVPNVASRNGADMSTHDSSPQCSEVKNSKDRCSTQPRSQHFIATPVTAPAQFTCTEDLPQDMLPRGPADAPSHDGSKTGQRFKDPMHWLALLCPYGAYPNSSSRQSSKSASQRPLAASARNSVSSPSYDGRGSTNNSLSSAFQLQVTFEALTDILQDEGVSTSTSTIQGDTSAPPTWLAQLKRLWIKCEPSQQSEAVNAIAEVVRHHPSPFQQNKLWQGHGLHMPQNLSLIEVNSNRSIRAQHGISEDAIGEAETCGIALRQAKRTSSAGDALFCKTSVNMDLNKRILAFRGMRVRMGLHTGVFLPIIMDHSSGRARLPAPVLSAGKAVGDAAHGGQIIMSEQVYQALSSHKDFHLIHDRALIILMGSHILSGYPEPKTLRPSSASEIGNPPNVLKWDTVTQPTKNRKQQSQWFWKGDRKVSLRGGLDFGQRQERNNRCEDKEVSLSEDDIKCCDEEEAAKEDHSVPKKLFQLVPLACLSRLSLLPGDPALRTDLQLSPHALEAPLGNLTVAVLQVVGATVLSSELPATSEKALALFSKVTKRFLRELHGYPFYVGHGEVHAVFQRPESGLTWCLSCSSAMNQQAWPEELLNHDLGEELRVWVWGSDNTKHQRLIYRGLRLKAGCESGLLSSSLSSKSACVVYEGRPVSRALKMAHLARAGQVLSSSDCWGQARASMQRLKKRPSESSSPQQAKGYQSSPLLQHGDHTVSDQVLSADRGLGSRQGSGAQLGMIISQEQTTHRQLGTSMDSHTLAESMTAHEVDARLPGRDQQVTLVEVMWKESREMVNSIPETDPVVS</sequence>
<dbReference type="GO" id="GO:0009190">
    <property type="term" value="P:cyclic nucleotide biosynthetic process"/>
    <property type="evidence" value="ECO:0007669"/>
    <property type="project" value="InterPro"/>
</dbReference>
<feature type="compositionally biased region" description="Polar residues" evidence="1">
    <location>
        <begin position="886"/>
        <end position="895"/>
    </location>
</feature>
<dbReference type="Gene3D" id="3.40.190.10">
    <property type="entry name" value="Periplasmic binding protein-like II"/>
    <property type="match status" value="1"/>
</dbReference>
<dbReference type="SUPFAM" id="SSF55073">
    <property type="entry name" value="Nucleotide cyclase"/>
    <property type="match status" value="2"/>
</dbReference>
<feature type="compositionally biased region" description="Polar residues" evidence="1">
    <location>
        <begin position="381"/>
        <end position="397"/>
    </location>
</feature>
<dbReference type="SUPFAM" id="SSF53850">
    <property type="entry name" value="Periplasmic binding protein-like II"/>
    <property type="match status" value="1"/>
</dbReference>
<comment type="caution">
    <text evidence="5">The sequence shown here is derived from an EMBL/GenBank/DDBJ whole genome shotgun (WGS) entry which is preliminary data.</text>
</comment>
<reference evidence="5 6" key="1">
    <citation type="submission" date="2017-08" db="EMBL/GenBank/DDBJ databases">
        <title>Acidophilic green algal genome provides insights into adaptation to an acidic environment.</title>
        <authorList>
            <person name="Hirooka S."/>
            <person name="Hirose Y."/>
            <person name="Kanesaki Y."/>
            <person name="Higuchi S."/>
            <person name="Fujiwara T."/>
            <person name="Onuma R."/>
            <person name="Era A."/>
            <person name="Ohbayashi R."/>
            <person name="Uzuka A."/>
            <person name="Nozaki H."/>
            <person name="Yoshikawa H."/>
            <person name="Miyagishima S.Y."/>
        </authorList>
    </citation>
    <scope>NUCLEOTIDE SEQUENCE [LARGE SCALE GENOMIC DNA]</scope>
    <source>
        <strain evidence="5 6">NIES-2499</strain>
    </source>
</reference>
<dbReference type="GO" id="GO:0035556">
    <property type="term" value="P:intracellular signal transduction"/>
    <property type="evidence" value="ECO:0007669"/>
    <property type="project" value="InterPro"/>
</dbReference>
<feature type="chain" id="PRO_5012919529" description="Guanylate cyclase domain-containing protein" evidence="3">
    <location>
        <begin position="20"/>
        <end position="1668"/>
    </location>
</feature>
<dbReference type="PANTHER" id="PTHR43081">
    <property type="entry name" value="ADENYLATE CYCLASE, TERMINAL-DIFFERENTIATION SPECIFIC-RELATED"/>
    <property type="match status" value="1"/>
</dbReference>
<feature type="region of interest" description="Disordered" evidence="1">
    <location>
        <begin position="927"/>
        <end position="951"/>
    </location>
</feature>
<dbReference type="InterPro" id="IPR001054">
    <property type="entry name" value="A/G_cyclase"/>
</dbReference>
<evidence type="ECO:0000256" key="1">
    <source>
        <dbReference type="SAM" id="MobiDB-lite"/>
    </source>
</evidence>
<feature type="transmembrane region" description="Helical" evidence="2">
    <location>
        <begin position="633"/>
        <end position="657"/>
    </location>
</feature>
<feature type="signal peptide" evidence="3">
    <location>
        <begin position="1"/>
        <end position="19"/>
    </location>
</feature>